<proteinExistence type="predicted"/>
<dbReference type="InterPro" id="IPR023214">
    <property type="entry name" value="HAD_sf"/>
</dbReference>
<dbReference type="GO" id="GO:0016791">
    <property type="term" value="F:phosphatase activity"/>
    <property type="evidence" value="ECO:0007669"/>
    <property type="project" value="TreeGrafter"/>
</dbReference>
<accession>A0A366H2I0</accession>
<name>A0A366H2I0_9BACT</name>
<dbReference type="SUPFAM" id="SSF56784">
    <property type="entry name" value="HAD-like"/>
    <property type="match status" value="1"/>
</dbReference>
<dbReference type="InterPro" id="IPR006380">
    <property type="entry name" value="SPP-like_dom"/>
</dbReference>
<dbReference type="EMBL" id="QNRR01000018">
    <property type="protein sequence ID" value="RBP36110.1"/>
    <property type="molecule type" value="Genomic_DNA"/>
</dbReference>
<dbReference type="RefSeq" id="WP_113962056.1">
    <property type="nucleotide sequence ID" value="NZ_QNRR01000018.1"/>
</dbReference>
<gene>
    <name evidence="2" type="ORF">DES53_11860</name>
</gene>
<organism evidence="2 3">
    <name type="scientific">Roseimicrobium gellanilyticum</name>
    <dbReference type="NCBI Taxonomy" id="748857"/>
    <lineage>
        <taxon>Bacteria</taxon>
        <taxon>Pseudomonadati</taxon>
        <taxon>Verrucomicrobiota</taxon>
        <taxon>Verrucomicrobiia</taxon>
        <taxon>Verrucomicrobiales</taxon>
        <taxon>Verrucomicrobiaceae</taxon>
        <taxon>Roseimicrobium</taxon>
    </lineage>
</organism>
<dbReference type="GO" id="GO:0005829">
    <property type="term" value="C:cytosol"/>
    <property type="evidence" value="ECO:0007669"/>
    <property type="project" value="TreeGrafter"/>
</dbReference>
<dbReference type="InterPro" id="IPR006379">
    <property type="entry name" value="HAD-SF_hydro_IIB"/>
</dbReference>
<evidence type="ECO:0000259" key="1">
    <source>
        <dbReference type="Pfam" id="PF05116"/>
    </source>
</evidence>
<keyword evidence="2" id="KW-0378">Hydrolase</keyword>
<reference evidence="2 3" key="1">
    <citation type="submission" date="2018-06" db="EMBL/GenBank/DDBJ databases">
        <title>Genomic Encyclopedia of Type Strains, Phase IV (KMG-IV): sequencing the most valuable type-strain genomes for metagenomic binning, comparative biology and taxonomic classification.</title>
        <authorList>
            <person name="Goeker M."/>
        </authorList>
    </citation>
    <scope>NUCLEOTIDE SEQUENCE [LARGE SCALE GENOMIC DNA]</scope>
    <source>
        <strain evidence="2 3">DSM 25532</strain>
    </source>
</reference>
<dbReference type="PANTHER" id="PTHR10000">
    <property type="entry name" value="PHOSPHOSERINE PHOSPHATASE"/>
    <property type="match status" value="1"/>
</dbReference>
<dbReference type="OrthoDB" id="9790031at2"/>
<dbReference type="InterPro" id="IPR036412">
    <property type="entry name" value="HAD-like_sf"/>
</dbReference>
<protein>
    <submittedName>
        <fullName evidence="2">HAD superfamily hydrolase (TIGR01484 family)</fullName>
    </submittedName>
</protein>
<evidence type="ECO:0000313" key="3">
    <source>
        <dbReference type="Proteomes" id="UP000253426"/>
    </source>
</evidence>
<feature type="domain" description="Sucrose phosphatase-like" evidence="1">
    <location>
        <begin position="7"/>
        <end position="75"/>
    </location>
</feature>
<dbReference type="Pfam" id="PF08282">
    <property type="entry name" value="Hydrolase_3"/>
    <property type="match status" value="1"/>
</dbReference>
<keyword evidence="3" id="KW-1185">Reference proteome</keyword>
<sequence>MAASSPSLLLCFDFDGTLVHHESDPAFHPAMGDMLRDFRRRGAAWVVNTGRSLSQTLEGLAQHNIFMLPDYIIAQECEIYRPGFFRAWTDFGSWNSRARRAHDHFMEKHVRFLNGIQEHVRTQTHAEFLSGDLGQVGIVARDEAELDEICVVIEEWRAEQPDIGYHRNGRYLRFSHADFSKGTALMELARLLKVPRERIFAAGDNHNDLSMLDHRVAGCIACPSNSLDAVKAHVEAHGGYLASRTASEGMMESLNYYFPAGQAQQRPRR</sequence>
<dbReference type="AlphaFoldDB" id="A0A366H2I0"/>
<dbReference type="Gene3D" id="3.40.50.1000">
    <property type="entry name" value="HAD superfamily/HAD-like"/>
    <property type="match status" value="2"/>
</dbReference>
<comment type="caution">
    <text evidence="2">The sequence shown here is derived from an EMBL/GenBank/DDBJ whole genome shotgun (WGS) entry which is preliminary data.</text>
</comment>
<dbReference type="Proteomes" id="UP000253426">
    <property type="component" value="Unassembled WGS sequence"/>
</dbReference>
<dbReference type="NCBIfam" id="TIGR01484">
    <property type="entry name" value="HAD-SF-IIB"/>
    <property type="match status" value="1"/>
</dbReference>
<evidence type="ECO:0000313" key="2">
    <source>
        <dbReference type="EMBL" id="RBP36110.1"/>
    </source>
</evidence>
<dbReference type="PANTHER" id="PTHR10000:SF8">
    <property type="entry name" value="HAD SUPERFAMILY HYDROLASE-LIKE, TYPE 3"/>
    <property type="match status" value="1"/>
</dbReference>
<dbReference type="GO" id="GO:0000287">
    <property type="term" value="F:magnesium ion binding"/>
    <property type="evidence" value="ECO:0007669"/>
    <property type="project" value="TreeGrafter"/>
</dbReference>
<dbReference type="Pfam" id="PF05116">
    <property type="entry name" value="S6PP"/>
    <property type="match status" value="1"/>
</dbReference>